<protein>
    <submittedName>
        <fullName evidence="2">Uncharacterized protein</fullName>
    </submittedName>
</protein>
<organism evidence="2 3">
    <name type="scientific">Mortierella polycephala</name>
    <dbReference type="NCBI Taxonomy" id="41804"/>
    <lineage>
        <taxon>Eukaryota</taxon>
        <taxon>Fungi</taxon>
        <taxon>Fungi incertae sedis</taxon>
        <taxon>Mucoromycota</taxon>
        <taxon>Mortierellomycotina</taxon>
        <taxon>Mortierellomycetes</taxon>
        <taxon>Mortierellales</taxon>
        <taxon>Mortierellaceae</taxon>
        <taxon>Mortierella</taxon>
    </lineage>
</organism>
<dbReference type="EMBL" id="JAAAJA010000505">
    <property type="protein sequence ID" value="KAG0252687.1"/>
    <property type="molecule type" value="Genomic_DNA"/>
</dbReference>
<comment type="caution">
    <text evidence="2">The sequence shown here is derived from an EMBL/GenBank/DDBJ whole genome shotgun (WGS) entry which is preliminary data.</text>
</comment>
<evidence type="ECO:0000313" key="3">
    <source>
        <dbReference type="Proteomes" id="UP000726737"/>
    </source>
</evidence>
<evidence type="ECO:0000313" key="2">
    <source>
        <dbReference type="EMBL" id="KAG0252687.1"/>
    </source>
</evidence>
<evidence type="ECO:0000256" key="1">
    <source>
        <dbReference type="SAM" id="MobiDB-lite"/>
    </source>
</evidence>
<feature type="region of interest" description="Disordered" evidence="1">
    <location>
        <begin position="244"/>
        <end position="310"/>
    </location>
</feature>
<sequence>MSAPPFAIERLSRRKITKEQMASNGFGIAPPQSQWSADGALDVQPGTHASWVCTSLTDAAIHAAAPFLSQWMPHVNDSLNQTSYPIEYESNVEMPQPEMDFAAFDSASMQAQVESESQRSASLYGFSSFYAPSWRASTIAPSIAPSNAPLLSSDFNHNDNENGVDANISGGTRRHVPISGHNHGAAAEGLTDLVFSAGQATLGFLTETLPGATMSMAQKCVSSISGALSTHLLTPPVLPTLLPRFFGGSGGEQGDHESVGVGGNGRDHSGHPQCGYLSDHGRGVQPPSKSKSSSNDGGTCGRRSSSAPQFGDLRQFQGTEAHASIHIPEYYVYNRKHGHDW</sequence>
<name>A0A9P6TZF5_9FUNG</name>
<dbReference type="AlphaFoldDB" id="A0A9P6TZF5"/>
<keyword evidence="3" id="KW-1185">Reference proteome</keyword>
<dbReference type="Proteomes" id="UP000726737">
    <property type="component" value="Unassembled WGS sequence"/>
</dbReference>
<gene>
    <name evidence="2" type="ORF">BG011_006845</name>
</gene>
<proteinExistence type="predicted"/>
<feature type="compositionally biased region" description="Polar residues" evidence="1">
    <location>
        <begin position="287"/>
        <end position="308"/>
    </location>
</feature>
<accession>A0A9P6TZF5</accession>
<dbReference type="OrthoDB" id="2416871at2759"/>
<reference evidence="2" key="1">
    <citation type="journal article" date="2020" name="Fungal Divers.">
        <title>Resolving the Mortierellaceae phylogeny through synthesis of multi-gene phylogenetics and phylogenomics.</title>
        <authorList>
            <person name="Vandepol N."/>
            <person name="Liber J."/>
            <person name="Desiro A."/>
            <person name="Na H."/>
            <person name="Kennedy M."/>
            <person name="Barry K."/>
            <person name="Grigoriev I.V."/>
            <person name="Miller A.N."/>
            <person name="O'Donnell K."/>
            <person name="Stajich J.E."/>
            <person name="Bonito G."/>
        </authorList>
    </citation>
    <scope>NUCLEOTIDE SEQUENCE</scope>
    <source>
        <strain evidence="2">KOD948</strain>
    </source>
</reference>